<dbReference type="InterPro" id="IPR001680">
    <property type="entry name" value="WD40_rpt"/>
</dbReference>
<dbReference type="GO" id="GO:0032483">
    <property type="term" value="P:regulation of Rab protein signal transduction"/>
    <property type="evidence" value="ECO:0007669"/>
    <property type="project" value="TreeGrafter"/>
</dbReference>
<keyword evidence="1" id="KW-0853">WD repeat</keyword>
<proteinExistence type="predicted"/>
<evidence type="ECO:0000256" key="1">
    <source>
        <dbReference type="PROSITE-ProRule" id="PRU00221"/>
    </source>
</evidence>
<evidence type="ECO:0000313" key="4">
    <source>
        <dbReference type="Proteomes" id="UP000316726"/>
    </source>
</evidence>
<sequence length="1121" mass="124782">MGKWIEALVVLGRADASPEASARTSRAASSEFDNRASILRCIPGEAREHLPPQLSVCCLPTGIQRKPFHHRSLSKYYDKYNVVLTDSTGNKTYGYCCTFFDVCSDRVPREGESQEDEFAYTKCLCLISKDPLYSTFETLVQTMYSTCFYQRSVLSYNYDLLAEIVTRVNLLPRELGSPMHLILPIDSRTIHLEFECLPEGSPSEIQIDDVVGIKPKALLCLFEAVLLERKVILRSESKAKLSGVAEALCELLYPMTWQHIYIPIVPQGLTEYLEAPTPYLMGVLSSISTHSLNYDQSIEINIDDSTCHFGEDFSLPFCDDFVLLRKRLEQLPREGGHLDRNRYLKHRERDIRSLFLEFVTNLLAEARKHFQQNKRDFGEVSGQDPDFLQSFMETQMFQNFFHNSPGMLDAQEFDAMRSRLTERFSLVSEAQAVGKQVEIVSFQSMLPSADIASDLEGAKKNSLANLSGAEGWRSKAEDKMYSKLQMEAIKSERIVDLHESGLQVTPDGGGNSSDFSYNEKIEELFDCVYLYFQTKYGNLLFDTSSSIVRQCIDSVGSMEHLTAMVDVFKYTIMESKSKTIEFHSLDTMQKLIPVFEDIVMKAIHSGDHILAFGVLAMSLFIEYKPVPDGGEGITAFAHVVNDFPKNKSFWVELVSSIVGGAQNLEAEESAAGYEFVADLLLLCSVIFGDDTWYEASVHDLAEKITMSELEAKDIKVMCLLSKSKFSPRAVSMCPDSNWNLLGKFQAAELREMEVRLPSGELKAAPNSPVKSMDSFSNVIIAATCDAQVRLYSKPSGGSKILRAPASVLRQRSRLNLVKFSREGSNFFIVSNRIGVWDTRSLKSIRHMEVEDTHSCFRVRKNNSGKDSILAGTAKGSCKLWDHLSSASAACLSFEGHSKQVTKITCLEGDNNLFVSSSRDGRALLWDVRKNGEPVHTMVGHESWITDHRIFYCGDDPYLVCGSDDWTSTVWNLSNGSLCCTYYGHTSPVCSLAVCSSDPEEGPVIASGDCTGSIQLWRATLGDVYTSGATLESLSLRTRGDPVLKVECQGSKPLIACHSSNTVASWELCGSEGDLSANCKAYLDLSLHFTACKVDYATNFVYSGCANGNVVAWSLAEGMCSL</sequence>
<feature type="repeat" description="WD" evidence="1">
    <location>
        <begin position="893"/>
        <end position="928"/>
    </location>
</feature>
<protein>
    <submittedName>
        <fullName evidence="3">DENN domain-containing protein</fullName>
    </submittedName>
</protein>
<dbReference type="Gene3D" id="3.40.50.11500">
    <property type="match status" value="1"/>
</dbReference>
<dbReference type="PANTHER" id="PTHR12296:SF21">
    <property type="entry name" value="DENN DOMAIN-CONTAINING PROTEIN 3"/>
    <property type="match status" value="1"/>
</dbReference>
<keyword evidence="4" id="KW-1185">Reference proteome</keyword>
<dbReference type="InterPro" id="IPR043153">
    <property type="entry name" value="DENN_C"/>
</dbReference>
<dbReference type="OrthoDB" id="550022at2759"/>
<dbReference type="AlphaFoldDB" id="A0A5B8MJV2"/>
<dbReference type="SMART" id="SM00320">
    <property type="entry name" value="WD40"/>
    <property type="match status" value="7"/>
</dbReference>
<gene>
    <name evidence="3" type="ORF">A3770_04p34160</name>
</gene>
<organism evidence="3 4">
    <name type="scientific">Chloropicon primus</name>
    <dbReference type="NCBI Taxonomy" id="1764295"/>
    <lineage>
        <taxon>Eukaryota</taxon>
        <taxon>Viridiplantae</taxon>
        <taxon>Chlorophyta</taxon>
        <taxon>Chloropicophyceae</taxon>
        <taxon>Chloropicales</taxon>
        <taxon>Chloropicaceae</taxon>
        <taxon>Chloropicon</taxon>
    </lineage>
</organism>
<dbReference type="InterPro" id="IPR037516">
    <property type="entry name" value="Tripartite_DENN"/>
</dbReference>
<dbReference type="SUPFAM" id="SSF117289">
    <property type="entry name" value="Nucleoporin domain"/>
    <property type="match status" value="1"/>
</dbReference>
<dbReference type="InterPro" id="IPR015943">
    <property type="entry name" value="WD40/YVTN_repeat-like_dom_sf"/>
</dbReference>
<dbReference type="SUPFAM" id="SSF50978">
    <property type="entry name" value="WD40 repeat-like"/>
    <property type="match status" value="1"/>
</dbReference>
<name>A0A5B8MJV2_9CHLO</name>
<feature type="domain" description="UDENN" evidence="2">
    <location>
        <begin position="19"/>
        <end position="413"/>
    </location>
</feature>
<reference evidence="3 4" key="1">
    <citation type="submission" date="2018-07" db="EMBL/GenBank/DDBJ databases">
        <title>The complete nuclear genome of the prasinophyte Chloropicon primus (CCMP1205).</title>
        <authorList>
            <person name="Pombert J.-F."/>
            <person name="Otis C."/>
            <person name="Turmel M."/>
            <person name="Lemieux C."/>
        </authorList>
    </citation>
    <scope>NUCLEOTIDE SEQUENCE [LARGE SCALE GENOMIC DNA]</scope>
    <source>
        <strain evidence="3 4">CCMP1205</strain>
    </source>
</reference>
<dbReference type="PROSITE" id="PS50211">
    <property type="entry name" value="DENN"/>
    <property type="match status" value="1"/>
</dbReference>
<evidence type="ECO:0000313" key="3">
    <source>
        <dbReference type="EMBL" id="QDZ20898.1"/>
    </source>
</evidence>
<dbReference type="STRING" id="1764295.A0A5B8MJV2"/>
<dbReference type="InterPro" id="IPR001194">
    <property type="entry name" value="cDENN_dom"/>
</dbReference>
<dbReference type="Pfam" id="PF02141">
    <property type="entry name" value="DENN"/>
    <property type="match status" value="1"/>
</dbReference>
<dbReference type="Gene3D" id="2.130.10.10">
    <property type="entry name" value="YVTN repeat-like/Quinoprotein amine dehydrogenase"/>
    <property type="match status" value="2"/>
</dbReference>
<evidence type="ECO:0000259" key="2">
    <source>
        <dbReference type="PROSITE" id="PS50211"/>
    </source>
</evidence>
<dbReference type="Gene3D" id="3.30.450.200">
    <property type="match status" value="1"/>
</dbReference>
<dbReference type="PANTHER" id="PTHR12296">
    <property type="entry name" value="DENN DOMAIN-CONTAINING PROTEIN 4"/>
    <property type="match status" value="1"/>
</dbReference>
<dbReference type="GO" id="GO:0031410">
    <property type="term" value="C:cytoplasmic vesicle"/>
    <property type="evidence" value="ECO:0007669"/>
    <property type="project" value="TreeGrafter"/>
</dbReference>
<dbReference type="InterPro" id="IPR005113">
    <property type="entry name" value="uDENN_dom"/>
</dbReference>
<dbReference type="Pfam" id="PF00400">
    <property type="entry name" value="WD40"/>
    <property type="match status" value="3"/>
</dbReference>
<dbReference type="PROSITE" id="PS50082">
    <property type="entry name" value="WD_REPEATS_2"/>
    <property type="match status" value="1"/>
</dbReference>
<dbReference type="SMART" id="SM00799">
    <property type="entry name" value="DENN"/>
    <property type="match status" value="1"/>
</dbReference>
<dbReference type="Proteomes" id="UP000316726">
    <property type="component" value="Chromosome 4"/>
</dbReference>
<dbReference type="InterPro" id="IPR036322">
    <property type="entry name" value="WD40_repeat_dom_sf"/>
</dbReference>
<dbReference type="InterPro" id="IPR051696">
    <property type="entry name" value="DENN_Domain_GEFs"/>
</dbReference>
<dbReference type="EMBL" id="CP031037">
    <property type="protein sequence ID" value="QDZ20898.1"/>
    <property type="molecule type" value="Genomic_DNA"/>
</dbReference>
<dbReference type="Pfam" id="PF03456">
    <property type="entry name" value="uDENN"/>
    <property type="match status" value="1"/>
</dbReference>
<accession>A0A5B8MJV2</accession>